<keyword evidence="4" id="KW-0808">Transferase</keyword>
<reference evidence="11 12" key="1">
    <citation type="submission" date="2018-03" db="EMBL/GenBank/DDBJ databases">
        <title>Genomic Encyclopedia of Archaeal and Bacterial Type Strains, Phase II (KMG-II): from individual species to whole genera.</title>
        <authorList>
            <person name="Goeker M."/>
        </authorList>
    </citation>
    <scope>NUCLEOTIDE SEQUENCE [LARGE SCALE GENOMIC DNA]</scope>
    <source>
        <strain evidence="11 12">DSM 45211</strain>
    </source>
</reference>
<evidence type="ECO:0000256" key="4">
    <source>
        <dbReference type="ARBA" id="ARBA00022679"/>
    </source>
</evidence>
<feature type="transmembrane region" description="Helical" evidence="9">
    <location>
        <begin position="81"/>
        <end position="102"/>
    </location>
</feature>
<comment type="catalytic activity">
    <reaction evidence="1">
        <text>ATP + protein L-histidine = ADP + protein N-phospho-L-histidine.</text>
        <dbReference type="EC" id="2.7.13.3"/>
    </reaction>
</comment>
<dbReference type="Proteomes" id="UP000243528">
    <property type="component" value="Unassembled WGS sequence"/>
</dbReference>
<dbReference type="SUPFAM" id="SSF55874">
    <property type="entry name" value="ATPase domain of HSP90 chaperone/DNA topoisomerase II/histidine kinase"/>
    <property type="match status" value="1"/>
</dbReference>
<keyword evidence="3" id="KW-0597">Phosphoprotein</keyword>
<dbReference type="Pfam" id="PF02518">
    <property type="entry name" value="HATPase_c"/>
    <property type="match status" value="1"/>
</dbReference>
<name>A0A2P8DJ08_9ACTN</name>
<dbReference type="Gene3D" id="3.30.565.10">
    <property type="entry name" value="Histidine kinase-like ATPase, C-terminal domain"/>
    <property type="match status" value="1"/>
</dbReference>
<dbReference type="PROSITE" id="PS50109">
    <property type="entry name" value="HIS_KIN"/>
    <property type="match status" value="1"/>
</dbReference>
<feature type="transmembrane region" description="Helical" evidence="9">
    <location>
        <begin position="109"/>
        <end position="127"/>
    </location>
</feature>
<feature type="transmembrane region" description="Helical" evidence="9">
    <location>
        <begin position="12"/>
        <end position="32"/>
    </location>
</feature>
<evidence type="ECO:0000256" key="6">
    <source>
        <dbReference type="ARBA" id="ARBA00022777"/>
    </source>
</evidence>
<dbReference type="PANTHER" id="PTHR24421:SF10">
    <property type="entry name" value="NITRATE_NITRITE SENSOR PROTEIN NARQ"/>
    <property type="match status" value="1"/>
</dbReference>
<dbReference type="InterPro" id="IPR005467">
    <property type="entry name" value="His_kinase_dom"/>
</dbReference>
<feature type="transmembrane region" description="Helical" evidence="9">
    <location>
        <begin position="139"/>
        <end position="159"/>
    </location>
</feature>
<dbReference type="InterPro" id="IPR036890">
    <property type="entry name" value="HATPase_C_sf"/>
</dbReference>
<keyword evidence="6 11" id="KW-0418">Kinase</keyword>
<protein>
    <recommendedName>
        <fullName evidence="2">histidine kinase</fullName>
        <ecNumber evidence="2">2.7.13.3</ecNumber>
    </recommendedName>
</protein>
<keyword evidence="5" id="KW-0547">Nucleotide-binding</keyword>
<evidence type="ECO:0000313" key="12">
    <source>
        <dbReference type="Proteomes" id="UP000243528"/>
    </source>
</evidence>
<evidence type="ECO:0000256" key="1">
    <source>
        <dbReference type="ARBA" id="ARBA00000085"/>
    </source>
</evidence>
<evidence type="ECO:0000256" key="5">
    <source>
        <dbReference type="ARBA" id="ARBA00022741"/>
    </source>
</evidence>
<keyword evidence="9" id="KW-1133">Transmembrane helix</keyword>
<keyword evidence="9" id="KW-0472">Membrane</keyword>
<keyword evidence="8" id="KW-0902">Two-component regulatory system</keyword>
<dbReference type="GO" id="GO:0000155">
    <property type="term" value="F:phosphorelay sensor kinase activity"/>
    <property type="evidence" value="ECO:0007669"/>
    <property type="project" value="InterPro"/>
</dbReference>
<evidence type="ECO:0000259" key="10">
    <source>
        <dbReference type="PROSITE" id="PS50109"/>
    </source>
</evidence>
<dbReference type="PANTHER" id="PTHR24421">
    <property type="entry name" value="NITRATE/NITRITE SENSOR PROTEIN NARX-RELATED"/>
    <property type="match status" value="1"/>
</dbReference>
<evidence type="ECO:0000256" key="8">
    <source>
        <dbReference type="ARBA" id="ARBA00023012"/>
    </source>
</evidence>
<dbReference type="Gene3D" id="1.20.5.1930">
    <property type="match status" value="1"/>
</dbReference>
<dbReference type="EC" id="2.7.13.3" evidence="2"/>
<keyword evidence="7" id="KW-0067">ATP-binding</keyword>
<dbReference type="InterPro" id="IPR003594">
    <property type="entry name" value="HATPase_dom"/>
</dbReference>
<evidence type="ECO:0000256" key="3">
    <source>
        <dbReference type="ARBA" id="ARBA00022553"/>
    </source>
</evidence>
<dbReference type="InterPro" id="IPR011712">
    <property type="entry name" value="Sig_transdc_His_kin_sub3_dim/P"/>
</dbReference>
<organism evidence="11 12">
    <name type="scientific">Haloactinopolyspora alba</name>
    <dbReference type="NCBI Taxonomy" id="648780"/>
    <lineage>
        <taxon>Bacteria</taxon>
        <taxon>Bacillati</taxon>
        <taxon>Actinomycetota</taxon>
        <taxon>Actinomycetes</taxon>
        <taxon>Jiangellales</taxon>
        <taxon>Jiangellaceae</taxon>
        <taxon>Haloactinopolyspora</taxon>
    </lineage>
</organism>
<proteinExistence type="predicted"/>
<dbReference type="GO" id="GO:0005524">
    <property type="term" value="F:ATP binding"/>
    <property type="evidence" value="ECO:0007669"/>
    <property type="project" value="UniProtKB-KW"/>
</dbReference>
<keyword evidence="9" id="KW-0812">Transmembrane</keyword>
<evidence type="ECO:0000256" key="9">
    <source>
        <dbReference type="SAM" id="Phobius"/>
    </source>
</evidence>
<dbReference type="AlphaFoldDB" id="A0A2P8DJ08"/>
<dbReference type="InterPro" id="IPR050482">
    <property type="entry name" value="Sensor_HK_TwoCompSys"/>
</dbReference>
<dbReference type="SMART" id="SM00387">
    <property type="entry name" value="HATPase_c"/>
    <property type="match status" value="1"/>
</dbReference>
<dbReference type="GO" id="GO:0046983">
    <property type="term" value="F:protein dimerization activity"/>
    <property type="evidence" value="ECO:0007669"/>
    <property type="project" value="InterPro"/>
</dbReference>
<dbReference type="CDD" id="cd16917">
    <property type="entry name" value="HATPase_UhpB-NarQ-NarX-like"/>
    <property type="match status" value="1"/>
</dbReference>
<gene>
    <name evidence="11" type="ORF">CLV30_12316</name>
</gene>
<dbReference type="Pfam" id="PF07730">
    <property type="entry name" value="HisKA_3"/>
    <property type="match status" value="1"/>
</dbReference>
<sequence length="397" mass="41250">MPRSITPRAVWSAVWPALVILIPGIMGTGPAGADQPHVARMPDAGAYLLVVAAAASVLPQLRRPEWTVVGVGAAVTTYLAVGYPFGPVLVSVPIAAFGITWLRPLRRAQLWAAGLWILVFAAGSVRFVDMGAVGDGFPWLGWIGASVSLVAVPAAIGAATRIRRESAAGVRAAQARRAVSEERLRMAQELHDSVGHGLAVIAMQSGVALHVLDRNPDRAREALEAIRDTSTESLNDLRAELDALRTPEGEQAPRRPAPGLGDAGVLLERVRAGGVDVDADLDDVQAGELSPAADVALYRILQEALTNVLRHSGATRARVRVHRDGDVVVLEVRDNGRGTAAGTGSGRHVPTGSGIPGMRARAEELGGSVSAGQQPDGGFAVRASLPVSAASVPGSPV</sequence>
<feature type="domain" description="Histidine kinase" evidence="10">
    <location>
        <begin position="297"/>
        <end position="389"/>
    </location>
</feature>
<dbReference type="GO" id="GO:0016020">
    <property type="term" value="C:membrane"/>
    <property type="evidence" value="ECO:0007669"/>
    <property type="project" value="InterPro"/>
</dbReference>
<keyword evidence="12" id="KW-1185">Reference proteome</keyword>
<evidence type="ECO:0000256" key="2">
    <source>
        <dbReference type="ARBA" id="ARBA00012438"/>
    </source>
</evidence>
<evidence type="ECO:0000256" key="7">
    <source>
        <dbReference type="ARBA" id="ARBA00022840"/>
    </source>
</evidence>
<evidence type="ECO:0000313" key="11">
    <source>
        <dbReference type="EMBL" id="PSK97217.1"/>
    </source>
</evidence>
<accession>A0A2P8DJ08</accession>
<dbReference type="EMBL" id="PYGE01000023">
    <property type="protein sequence ID" value="PSK97217.1"/>
    <property type="molecule type" value="Genomic_DNA"/>
</dbReference>
<comment type="caution">
    <text evidence="11">The sequence shown here is derived from an EMBL/GenBank/DDBJ whole genome shotgun (WGS) entry which is preliminary data.</text>
</comment>